<comment type="caution">
    <text evidence="1">The sequence shown here is derived from an EMBL/GenBank/DDBJ whole genome shotgun (WGS) entry which is preliminary data.</text>
</comment>
<gene>
    <name evidence="1" type="ORF">GALL_182140</name>
</gene>
<dbReference type="EMBL" id="MLJW01000102">
    <property type="protein sequence ID" value="OIQ99817.1"/>
    <property type="molecule type" value="Genomic_DNA"/>
</dbReference>
<reference evidence="1" key="1">
    <citation type="submission" date="2016-10" db="EMBL/GenBank/DDBJ databases">
        <title>Sequence of Gallionella enrichment culture.</title>
        <authorList>
            <person name="Poehlein A."/>
            <person name="Muehling M."/>
            <person name="Daniel R."/>
        </authorList>
    </citation>
    <scope>NUCLEOTIDE SEQUENCE</scope>
</reference>
<name>A0A1J5RVL6_9ZZZZ</name>
<sequence length="118" mass="13221">MQGEDFLLKDTHGLELEIERHCVGLKLDCSDEYQVHQFVGEMLQNMEQLKDAAGRGDRSARAKVELFGMAVLMHKANVKAFGPGYIANIDVLAKQESAWVAIAKAMWSEIEGRNLDNE</sequence>
<accession>A0A1J5RVL6</accession>
<protein>
    <submittedName>
        <fullName evidence="1">Uncharacterized protein</fullName>
    </submittedName>
</protein>
<proteinExistence type="predicted"/>
<dbReference type="AlphaFoldDB" id="A0A1J5RVL6"/>
<evidence type="ECO:0000313" key="1">
    <source>
        <dbReference type="EMBL" id="OIQ99817.1"/>
    </source>
</evidence>
<organism evidence="1">
    <name type="scientific">mine drainage metagenome</name>
    <dbReference type="NCBI Taxonomy" id="410659"/>
    <lineage>
        <taxon>unclassified sequences</taxon>
        <taxon>metagenomes</taxon>
        <taxon>ecological metagenomes</taxon>
    </lineage>
</organism>